<comment type="caution">
    <text evidence="5">The sequence shown here is derived from an EMBL/GenBank/DDBJ whole genome shotgun (WGS) entry which is preliminary data.</text>
</comment>
<dbReference type="SUPFAM" id="SSF51215">
    <property type="entry name" value="Regulatory protein AraC"/>
    <property type="match status" value="1"/>
</dbReference>
<feature type="domain" description="HTH araC/xylS-type" evidence="4">
    <location>
        <begin position="237"/>
        <end position="334"/>
    </location>
</feature>
<dbReference type="InterPro" id="IPR032783">
    <property type="entry name" value="AraC_lig"/>
</dbReference>
<dbReference type="InterPro" id="IPR020449">
    <property type="entry name" value="Tscrpt_reg_AraC-type_HTH"/>
</dbReference>
<evidence type="ECO:0000313" key="5">
    <source>
        <dbReference type="EMBL" id="OTP70680.1"/>
    </source>
</evidence>
<dbReference type="Pfam" id="PF12833">
    <property type="entry name" value="HTH_18"/>
    <property type="match status" value="1"/>
</dbReference>
<dbReference type="InterPro" id="IPR050204">
    <property type="entry name" value="AraC_XylS_family_regulators"/>
</dbReference>
<reference evidence="5 6" key="1">
    <citation type="submission" date="2017-03" db="EMBL/GenBank/DDBJ databases">
        <title>Genome analysis of strain PAMC 26577.</title>
        <authorList>
            <person name="Oh H.-M."/>
            <person name="Yang J.-A."/>
        </authorList>
    </citation>
    <scope>NUCLEOTIDE SEQUENCE [LARGE SCALE GENOMIC DNA]</scope>
    <source>
        <strain evidence="5 6">PAMC 26577</strain>
    </source>
</reference>
<gene>
    <name evidence="5" type="ORF">PAMC26577_26860</name>
</gene>
<dbReference type="PANTHER" id="PTHR46796:SF7">
    <property type="entry name" value="ARAC FAMILY TRANSCRIPTIONAL REGULATOR"/>
    <property type="match status" value="1"/>
</dbReference>
<dbReference type="RefSeq" id="WP_236873665.1">
    <property type="nucleotide sequence ID" value="NZ_MSRG01000023.1"/>
</dbReference>
<dbReference type="SMART" id="SM00342">
    <property type="entry name" value="HTH_ARAC"/>
    <property type="match status" value="1"/>
</dbReference>
<dbReference type="PRINTS" id="PR00032">
    <property type="entry name" value="HTHARAC"/>
</dbReference>
<dbReference type="InterPro" id="IPR037923">
    <property type="entry name" value="HTH-like"/>
</dbReference>
<accession>A0A242MIW1</accession>
<proteinExistence type="predicted"/>
<protein>
    <submittedName>
        <fullName evidence="5">Transcriptional regulator, AraC family</fullName>
    </submittedName>
</protein>
<evidence type="ECO:0000313" key="6">
    <source>
        <dbReference type="Proteomes" id="UP000195221"/>
    </source>
</evidence>
<evidence type="ECO:0000259" key="4">
    <source>
        <dbReference type="PROSITE" id="PS01124"/>
    </source>
</evidence>
<sequence>MSSRLESLLARLMALKHALVRSLRHPFLPGNYMEALDRLIQLSRLQGALDLRCLLSGEWTLDHPPAPPSEAVYHVVLAGSCLLKFRGQADVRLETGDIVMLPRGDAHVLQGEESSDQSVPREMESHYNGAVTVRTNCGPNAASLDLLCGKFNYAANALLIDVLPDIVKMSFERDDVPDLTRMVGMMRRESSEAGPGAHSIISAFSTALFTMLLRAHLAQQPSKADVLALLAHPRLGSSVIAMLERPAEKWTIEMLAQQSAMSRATYARAFGALTEDSPMSLLTRIRMQLAGMLLTRTAKSIAEIADDVGYQSESAFSKKFKDTYGVGPGAYRQARAGG</sequence>
<dbReference type="PROSITE" id="PS01124">
    <property type="entry name" value="HTH_ARAC_FAMILY_2"/>
    <property type="match status" value="1"/>
</dbReference>
<dbReference type="PANTHER" id="PTHR46796">
    <property type="entry name" value="HTH-TYPE TRANSCRIPTIONAL ACTIVATOR RHAS-RELATED"/>
    <property type="match status" value="1"/>
</dbReference>
<dbReference type="Gene3D" id="1.10.10.60">
    <property type="entry name" value="Homeodomain-like"/>
    <property type="match status" value="2"/>
</dbReference>
<dbReference type="Pfam" id="PF12852">
    <property type="entry name" value="Cupin_6"/>
    <property type="match status" value="1"/>
</dbReference>
<evidence type="ECO:0000256" key="1">
    <source>
        <dbReference type="ARBA" id="ARBA00023015"/>
    </source>
</evidence>
<dbReference type="GO" id="GO:0003700">
    <property type="term" value="F:DNA-binding transcription factor activity"/>
    <property type="evidence" value="ECO:0007669"/>
    <property type="project" value="InterPro"/>
</dbReference>
<dbReference type="Proteomes" id="UP000195221">
    <property type="component" value="Unassembled WGS sequence"/>
</dbReference>
<dbReference type="InterPro" id="IPR018060">
    <property type="entry name" value="HTH_AraC"/>
</dbReference>
<keyword evidence="3" id="KW-0804">Transcription</keyword>
<dbReference type="GO" id="GO:0043565">
    <property type="term" value="F:sequence-specific DNA binding"/>
    <property type="evidence" value="ECO:0007669"/>
    <property type="project" value="InterPro"/>
</dbReference>
<dbReference type="CDD" id="cd06995">
    <property type="entry name" value="cupin_YkgD-like_N"/>
    <property type="match status" value="1"/>
</dbReference>
<evidence type="ECO:0000256" key="2">
    <source>
        <dbReference type="ARBA" id="ARBA00023125"/>
    </source>
</evidence>
<keyword evidence="2" id="KW-0238">DNA-binding</keyword>
<dbReference type="EMBL" id="NBTZ01000106">
    <property type="protein sequence ID" value="OTP70680.1"/>
    <property type="molecule type" value="Genomic_DNA"/>
</dbReference>
<dbReference type="AlphaFoldDB" id="A0A242MIW1"/>
<name>A0A242MIW1_CABSO</name>
<dbReference type="InterPro" id="IPR009057">
    <property type="entry name" value="Homeodomain-like_sf"/>
</dbReference>
<organism evidence="5 6">
    <name type="scientific">Caballeronia sordidicola</name>
    <name type="common">Burkholderia sordidicola</name>
    <dbReference type="NCBI Taxonomy" id="196367"/>
    <lineage>
        <taxon>Bacteria</taxon>
        <taxon>Pseudomonadati</taxon>
        <taxon>Pseudomonadota</taxon>
        <taxon>Betaproteobacteria</taxon>
        <taxon>Burkholderiales</taxon>
        <taxon>Burkholderiaceae</taxon>
        <taxon>Caballeronia</taxon>
    </lineage>
</organism>
<evidence type="ECO:0000256" key="3">
    <source>
        <dbReference type="ARBA" id="ARBA00023163"/>
    </source>
</evidence>
<dbReference type="SUPFAM" id="SSF46689">
    <property type="entry name" value="Homeodomain-like"/>
    <property type="match status" value="1"/>
</dbReference>
<keyword evidence="1" id="KW-0805">Transcription regulation</keyword>